<feature type="domain" description="Nitroreductase" evidence="1">
    <location>
        <begin position="112"/>
        <end position="291"/>
    </location>
</feature>
<keyword evidence="3" id="KW-1185">Reference proteome</keyword>
<proteinExistence type="predicted"/>
<name>A0ABX0N243_9BURK</name>
<comment type="caution">
    <text evidence="2">The sequence shown here is derived from an EMBL/GenBank/DDBJ whole genome shotgun (WGS) entry which is preliminary data.</text>
</comment>
<evidence type="ECO:0000313" key="2">
    <source>
        <dbReference type="EMBL" id="NHZ79381.1"/>
    </source>
</evidence>
<organism evidence="2 3">
    <name type="scientific">Massilia frigida</name>
    <dbReference type="NCBI Taxonomy" id="2609281"/>
    <lineage>
        <taxon>Bacteria</taxon>
        <taxon>Pseudomonadati</taxon>
        <taxon>Pseudomonadota</taxon>
        <taxon>Betaproteobacteria</taxon>
        <taxon>Burkholderiales</taxon>
        <taxon>Oxalobacteraceae</taxon>
        <taxon>Telluria group</taxon>
        <taxon>Massilia</taxon>
    </lineage>
</organism>
<gene>
    <name evidence="2" type="ORF">F2P44_08840</name>
</gene>
<dbReference type="CDD" id="cd02142">
    <property type="entry name" value="McbC_SagB-like_oxidoreductase"/>
    <property type="match status" value="1"/>
</dbReference>
<reference evidence="2 3" key="1">
    <citation type="submission" date="2019-10" db="EMBL/GenBank/DDBJ databases">
        <title>Taxonomy of Antarctic Massilia spp.: description of Massilia rubra sp. nov., Massilia aquatica sp. nov., Massilia mucilaginosa sp. nov., Massilia frigida sp. nov. isolated from streams, lakes and regoliths.</title>
        <authorList>
            <person name="Holochova P."/>
            <person name="Sedlacek I."/>
            <person name="Kralova S."/>
            <person name="Maslanova I."/>
            <person name="Busse H.-J."/>
            <person name="Stankova E."/>
            <person name="Vrbovska V."/>
            <person name="Kovarovic V."/>
            <person name="Bartak M."/>
            <person name="Svec P."/>
            <person name="Pantucek R."/>
        </authorList>
    </citation>
    <scope>NUCLEOTIDE SEQUENCE [LARGE SCALE GENOMIC DNA]</scope>
    <source>
        <strain evidence="2 3">CCM 8695</strain>
    </source>
</reference>
<evidence type="ECO:0000259" key="1">
    <source>
        <dbReference type="Pfam" id="PF00881"/>
    </source>
</evidence>
<dbReference type="PANTHER" id="PTHR43745:SF2">
    <property type="entry name" value="NITROREDUCTASE MJ1384-RELATED"/>
    <property type="match status" value="1"/>
</dbReference>
<dbReference type="EMBL" id="WHJG01000006">
    <property type="protein sequence ID" value="NHZ79381.1"/>
    <property type="molecule type" value="Genomic_DNA"/>
</dbReference>
<dbReference type="Pfam" id="PF00881">
    <property type="entry name" value="Nitroreductase"/>
    <property type="match status" value="1"/>
</dbReference>
<dbReference type="Proteomes" id="UP000621455">
    <property type="component" value="Unassembled WGS sequence"/>
</dbReference>
<dbReference type="InterPro" id="IPR052544">
    <property type="entry name" value="Bacteriocin_Proc_Enz"/>
</dbReference>
<accession>A0ABX0N243</accession>
<dbReference type="Gene3D" id="3.40.109.10">
    <property type="entry name" value="NADH Oxidase"/>
    <property type="match status" value="1"/>
</dbReference>
<dbReference type="SUPFAM" id="SSF55469">
    <property type="entry name" value="FMN-dependent nitroreductase-like"/>
    <property type="match status" value="1"/>
</dbReference>
<evidence type="ECO:0000313" key="3">
    <source>
        <dbReference type="Proteomes" id="UP000621455"/>
    </source>
</evidence>
<sequence>MVSGVSSTHAARHAQYAFRGLLAQTQSKINKEHFMSRLDAREGIGSNLSLLLHHATRNVPGVREFQGAPSCAEPLGWIKGAFHPSKAGACIDLLSHLGASASSDEPPIAAALAQRQSTRSYSERPLTLNDVARFLHWAYPAQVRTPGDAPSAQPHRTLQAWNGHVTMVRQVMLALRVDGLAPGAYLVDEQNLTLVQLNADATRIPDLLETACFQAEFRSAASLFLMVGSLADAIERYGDRGYRYMLLEDGVQLQRNGIACAALGFAGSITASFSQDSWDGWLGLDGFHASVLNGYALGHSERPKALAAAMAQASQKAVHASE</sequence>
<dbReference type="InterPro" id="IPR029479">
    <property type="entry name" value="Nitroreductase"/>
</dbReference>
<dbReference type="PANTHER" id="PTHR43745">
    <property type="entry name" value="NITROREDUCTASE MJ1384-RELATED"/>
    <property type="match status" value="1"/>
</dbReference>
<protein>
    <recommendedName>
        <fullName evidence="1">Nitroreductase domain-containing protein</fullName>
    </recommendedName>
</protein>
<dbReference type="InterPro" id="IPR000415">
    <property type="entry name" value="Nitroreductase-like"/>
</dbReference>